<dbReference type="PANTHER" id="PTHR31313">
    <property type="entry name" value="TY1 ENHANCER ACTIVATOR"/>
    <property type="match status" value="1"/>
</dbReference>
<dbReference type="Pfam" id="PF00172">
    <property type="entry name" value="Zn_clus"/>
    <property type="match status" value="1"/>
</dbReference>
<accession>A0AAD7UY26</accession>
<dbReference type="GO" id="GO:0003677">
    <property type="term" value="F:DNA binding"/>
    <property type="evidence" value="ECO:0007669"/>
    <property type="project" value="UniProtKB-KW"/>
</dbReference>
<dbReference type="RefSeq" id="XP_058339711.1">
    <property type="nucleotide sequence ID" value="XM_058489509.1"/>
</dbReference>
<dbReference type="GO" id="GO:0008270">
    <property type="term" value="F:zinc ion binding"/>
    <property type="evidence" value="ECO:0007669"/>
    <property type="project" value="InterPro"/>
</dbReference>
<feature type="region of interest" description="Disordered" evidence="8">
    <location>
        <begin position="103"/>
        <end position="187"/>
    </location>
</feature>
<dbReference type="GO" id="GO:0006351">
    <property type="term" value="P:DNA-templated transcription"/>
    <property type="evidence" value="ECO:0007669"/>
    <property type="project" value="InterPro"/>
</dbReference>
<protein>
    <recommendedName>
        <fullName evidence="9">Zn(2)-C6 fungal-type domain-containing protein</fullName>
    </recommendedName>
</protein>
<evidence type="ECO:0000313" key="11">
    <source>
        <dbReference type="Proteomes" id="UP001234581"/>
    </source>
</evidence>
<dbReference type="Proteomes" id="UP001234581">
    <property type="component" value="Unassembled WGS sequence"/>
</dbReference>
<dbReference type="InterPro" id="IPR001138">
    <property type="entry name" value="Zn2Cys6_DnaBD"/>
</dbReference>
<dbReference type="PANTHER" id="PTHR31313:SF78">
    <property type="entry name" value="TRANSCRIPTION FACTOR DOMAIN-CONTAINING PROTEIN"/>
    <property type="match status" value="1"/>
</dbReference>
<dbReference type="GO" id="GO:0005634">
    <property type="term" value="C:nucleus"/>
    <property type="evidence" value="ECO:0007669"/>
    <property type="project" value="UniProtKB-SubCell"/>
</dbReference>
<keyword evidence="7" id="KW-0539">Nucleus</keyword>
<dbReference type="AlphaFoldDB" id="A0AAD7UY26"/>
<dbReference type="InterPro" id="IPR051615">
    <property type="entry name" value="Transcr_Regulatory_Elem"/>
</dbReference>
<reference evidence="10 11" key="1">
    <citation type="submission" date="2023-03" db="EMBL/GenBank/DDBJ databases">
        <title>Genome sequence of Lichtheimia ornata CBS 291.66.</title>
        <authorList>
            <person name="Mohabir J.T."/>
            <person name="Shea T.P."/>
            <person name="Kurbessoian T."/>
            <person name="Berby B."/>
            <person name="Fontaine J."/>
            <person name="Livny J."/>
            <person name="Gnirke A."/>
            <person name="Stajich J.E."/>
            <person name="Cuomo C.A."/>
        </authorList>
    </citation>
    <scope>NUCLEOTIDE SEQUENCE [LARGE SCALE GENOMIC DNA]</scope>
    <source>
        <strain evidence="10">CBS 291.66</strain>
    </source>
</reference>
<comment type="subcellular location">
    <subcellularLocation>
        <location evidence="1">Nucleus</location>
    </subcellularLocation>
</comment>
<evidence type="ECO:0000256" key="7">
    <source>
        <dbReference type="ARBA" id="ARBA00023242"/>
    </source>
</evidence>
<evidence type="ECO:0000256" key="8">
    <source>
        <dbReference type="SAM" id="MobiDB-lite"/>
    </source>
</evidence>
<organism evidence="10 11">
    <name type="scientific">Lichtheimia ornata</name>
    <dbReference type="NCBI Taxonomy" id="688661"/>
    <lineage>
        <taxon>Eukaryota</taxon>
        <taxon>Fungi</taxon>
        <taxon>Fungi incertae sedis</taxon>
        <taxon>Mucoromycota</taxon>
        <taxon>Mucoromycotina</taxon>
        <taxon>Mucoromycetes</taxon>
        <taxon>Mucorales</taxon>
        <taxon>Lichtheimiaceae</taxon>
        <taxon>Lichtheimia</taxon>
    </lineage>
</organism>
<feature type="region of interest" description="Disordered" evidence="8">
    <location>
        <begin position="417"/>
        <end position="443"/>
    </location>
</feature>
<dbReference type="GO" id="GO:0000981">
    <property type="term" value="F:DNA-binding transcription factor activity, RNA polymerase II-specific"/>
    <property type="evidence" value="ECO:0007669"/>
    <property type="project" value="InterPro"/>
</dbReference>
<dbReference type="GeneID" id="83216924"/>
<feature type="compositionally biased region" description="Acidic residues" evidence="8">
    <location>
        <begin position="426"/>
        <end position="441"/>
    </location>
</feature>
<dbReference type="CDD" id="cd00067">
    <property type="entry name" value="GAL4"/>
    <property type="match status" value="1"/>
</dbReference>
<dbReference type="Gene3D" id="4.10.240.10">
    <property type="entry name" value="Zn(2)-C6 fungal-type DNA-binding domain"/>
    <property type="match status" value="1"/>
</dbReference>
<name>A0AAD7UY26_9FUNG</name>
<evidence type="ECO:0000256" key="2">
    <source>
        <dbReference type="ARBA" id="ARBA00022723"/>
    </source>
</evidence>
<feature type="domain" description="Zn(2)-C6 fungal-type" evidence="9">
    <location>
        <begin position="19"/>
        <end position="49"/>
    </location>
</feature>
<proteinExistence type="predicted"/>
<dbReference type="SUPFAM" id="SSF57701">
    <property type="entry name" value="Zn2/Cys6 DNA-binding domain"/>
    <property type="match status" value="1"/>
</dbReference>
<feature type="compositionally biased region" description="Low complexity" evidence="8">
    <location>
        <begin position="162"/>
        <end position="185"/>
    </location>
</feature>
<evidence type="ECO:0000256" key="1">
    <source>
        <dbReference type="ARBA" id="ARBA00004123"/>
    </source>
</evidence>
<evidence type="ECO:0000256" key="3">
    <source>
        <dbReference type="ARBA" id="ARBA00022833"/>
    </source>
</evidence>
<dbReference type="EMBL" id="JARTCD010000056">
    <property type="protein sequence ID" value="KAJ8654797.1"/>
    <property type="molecule type" value="Genomic_DNA"/>
</dbReference>
<keyword evidence="3" id="KW-0862">Zinc</keyword>
<evidence type="ECO:0000313" key="10">
    <source>
        <dbReference type="EMBL" id="KAJ8654797.1"/>
    </source>
</evidence>
<dbReference type="InterPro" id="IPR036864">
    <property type="entry name" value="Zn2-C6_fun-type_DNA-bd_sf"/>
</dbReference>
<dbReference type="InterPro" id="IPR007219">
    <property type="entry name" value="XnlR_reg_dom"/>
</dbReference>
<sequence>MSSSDTGTSGQKRQRVSRACDLCRRKKIKCDGGTPICGNCQAFNLECSYKDMTKKRGPPKGYIEAVESRLHKLEAFLRDMAKNDNSDKCKELLDELNSPLETASGQIINNRPVRRAKDNEPSNSNKQQQQPQQQQQQHQHQHQLSSMSPKESPMSLSQICFSESTMASNSSNSSTPGSPGDSSTGQLTMEENGQVRYLGKSSGYYLVQKSRAYQNGAFHFSGWGHKFSTCERPPVRKSLDPYELPPKDLSHHLLNKYFEYFYPSLPLFYKKRLTSSLNSPLEPISPLLLNAIYAVASRISPDVRTRSDPSAPDTAGEIFFERARSLLDDYYDVPRISTVQALLLLAIHQHGTMKYARGWLYSGMAFRMALDLGLHRNCDHWNVPPDERERRKRVFWCCFIMDRLTSAIYGRSSSFEERDCDVPFPSEDDDDDDNSNDDDDNVTEKQPKVLETFVQFIKICDILGHVLRNVYYAKARHQESAQHLEHVLTKLNRELTHWYNGLPPSLQYRLPDTEYGETGRAPPLAVAQIYMVYYTTVILLHRPFIPGPGHAAASGSPASLPSYKICISAANSILDIVNVMLAEQQLRHVFNFAVYCVFTAGIVFIKMAASDDAAKAFDAKVYINKIMRALDEIEDTWMNAARCCNILGELAGLREINLECDEYVPRRGSQSDHQPQPAIAVPNSPEHEDDSTDPQDFQGRGTPSMDPFAAPNMVRNLHQQPYDPFHTAFWGVPPSLDVHEWNNYLNNTTTTTATTTQTDDDHDNTSRPAISATHPLIPSHEFSPMHPLRTPLINQFHFTHQRGSRDNPLSSMSLDMPSENSVLLGLLTQSEGNHTQEQEQEEN</sequence>
<evidence type="ECO:0000256" key="6">
    <source>
        <dbReference type="ARBA" id="ARBA00023163"/>
    </source>
</evidence>
<dbReference type="PROSITE" id="PS00463">
    <property type="entry name" value="ZN2_CY6_FUNGAL_1"/>
    <property type="match status" value="1"/>
</dbReference>
<evidence type="ECO:0000256" key="5">
    <source>
        <dbReference type="ARBA" id="ARBA00023125"/>
    </source>
</evidence>
<dbReference type="CDD" id="cd12148">
    <property type="entry name" value="fungal_TF_MHR"/>
    <property type="match status" value="1"/>
</dbReference>
<keyword evidence="6" id="KW-0804">Transcription</keyword>
<gene>
    <name evidence="10" type="ORF">O0I10_009518</name>
</gene>
<keyword evidence="11" id="KW-1185">Reference proteome</keyword>
<dbReference type="SMART" id="SM00906">
    <property type="entry name" value="Fungal_trans"/>
    <property type="match status" value="1"/>
</dbReference>
<dbReference type="Pfam" id="PF04082">
    <property type="entry name" value="Fungal_trans"/>
    <property type="match status" value="1"/>
</dbReference>
<evidence type="ECO:0000256" key="4">
    <source>
        <dbReference type="ARBA" id="ARBA00023015"/>
    </source>
</evidence>
<feature type="region of interest" description="Disordered" evidence="8">
    <location>
        <begin position="666"/>
        <end position="710"/>
    </location>
</feature>
<comment type="caution">
    <text evidence="10">The sequence shown here is derived from an EMBL/GenBank/DDBJ whole genome shotgun (WGS) entry which is preliminary data.</text>
</comment>
<keyword evidence="4" id="KW-0805">Transcription regulation</keyword>
<keyword evidence="2" id="KW-0479">Metal-binding</keyword>
<dbReference type="PROSITE" id="PS50048">
    <property type="entry name" value="ZN2_CY6_FUNGAL_2"/>
    <property type="match status" value="1"/>
</dbReference>
<evidence type="ECO:0000259" key="9">
    <source>
        <dbReference type="PROSITE" id="PS50048"/>
    </source>
</evidence>
<feature type="compositionally biased region" description="Low complexity" evidence="8">
    <location>
        <begin position="127"/>
        <end position="138"/>
    </location>
</feature>
<keyword evidence="5" id="KW-0238">DNA-binding</keyword>
<dbReference type="SMART" id="SM00066">
    <property type="entry name" value="GAL4"/>
    <property type="match status" value="1"/>
</dbReference>
<feature type="compositionally biased region" description="Polar residues" evidence="8">
    <location>
        <begin position="144"/>
        <end position="161"/>
    </location>
</feature>